<dbReference type="AlphaFoldDB" id="A0A8G2F9E4"/>
<evidence type="ECO:0000256" key="1">
    <source>
        <dbReference type="ARBA" id="ARBA00022448"/>
    </source>
</evidence>
<proteinExistence type="inferred from homology"/>
<keyword evidence="2 6" id="KW-0597">Phosphoprotein</keyword>
<dbReference type="InterPro" id="IPR007329">
    <property type="entry name" value="FMN-bd"/>
</dbReference>
<comment type="caution">
    <text evidence="9">The sequence shown here is derived from an EMBL/GenBank/DDBJ whole genome shotgun (WGS) entry which is preliminary data.</text>
</comment>
<organism evidence="9 10">
    <name type="scientific">Parabacteroides chinchillae</name>
    <dbReference type="NCBI Taxonomy" id="871327"/>
    <lineage>
        <taxon>Bacteria</taxon>
        <taxon>Pseudomonadati</taxon>
        <taxon>Bacteroidota</taxon>
        <taxon>Bacteroidia</taxon>
        <taxon>Bacteroidales</taxon>
        <taxon>Tannerellaceae</taxon>
        <taxon>Parabacteroides</taxon>
    </lineage>
</organism>
<feature type="modified residue" description="FMN phosphoryl threonine" evidence="6">
    <location>
        <position position="162"/>
    </location>
</feature>
<evidence type="ECO:0000256" key="3">
    <source>
        <dbReference type="ARBA" id="ARBA00022630"/>
    </source>
</evidence>
<keyword evidence="6" id="KW-0812">Transmembrane</keyword>
<dbReference type="SMART" id="SM00900">
    <property type="entry name" value="FMN_bind"/>
    <property type="match status" value="1"/>
</dbReference>
<dbReference type="InterPro" id="IPR010209">
    <property type="entry name" value="Ion_transpt_RnfG/RsxG"/>
</dbReference>
<name>A0A8G2F9E4_9BACT</name>
<keyword evidence="5 6" id="KW-0249">Electron transport</keyword>
<dbReference type="Proteomes" id="UP000236725">
    <property type="component" value="Unassembled WGS sequence"/>
</dbReference>
<comment type="function">
    <text evidence="6">Part of a membrane-bound complex that couples electron transfer with translocation of ions across the membrane.</text>
</comment>
<evidence type="ECO:0000313" key="10">
    <source>
        <dbReference type="Proteomes" id="UP000236725"/>
    </source>
</evidence>
<sequence length="201" mass="21102">MLLSLTIICLVAGAILAGVNMYTLEPIAASKAAALQNAIQQVVLEFDNNPTEQAYKAVTSEGDSLIIYPATKNGKFVGAAVESNTKKGFGGEIKVIVGFDPEGKLLNYSVLQHTETPGLGSKMQEWFRTDKNKQSIIGRSMTNGNLSVTKDGGDVDAITAATISSRAFLDAVNRAYSAYKGGADGTSGATSKTQTEEGGEK</sequence>
<keyword evidence="6" id="KW-0472">Membrane</keyword>
<keyword evidence="6" id="KW-1278">Translocase</keyword>
<keyword evidence="6" id="KW-1133">Transmembrane helix</keyword>
<dbReference type="PIRSF" id="PIRSF006091">
    <property type="entry name" value="E_trnsport_RnfG"/>
    <property type="match status" value="1"/>
</dbReference>
<dbReference type="GO" id="GO:0022900">
    <property type="term" value="P:electron transport chain"/>
    <property type="evidence" value="ECO:0007669"/>
    <property type="project" value="UniProtKB-UniRule"/>
</dbReference>
<evidence type="ECO:0000259" key="8">
    <source>
        <dbReference type="SMART" id="SM00900"/>
    </source>
</evidence>
<protein>
    <recommendedName>
        <fullName evidence="6">Ion-translocating oxidoreductase complex subunit G</fullName>
        <ecNumber evidence="6">7.-.-.-</ecNumber>
    </recommendedName>
    <alternativeName>
        <fullName evidence="6">Rnf electron transport complex subunit G</fullName>
    </alternativeName>
</protein>
<dbReference type="EC" id="7.-.-.-" evidence="6"/>
<evidence type="ECO:0000256" key="4">
    <source>
        <dbReference type="ARBA" id="ARBA00022643"/>
    </source>
</evidence>
<keyword evidence="4 6" id="KW-0288">FMN</keyword>
<accession>A0A8G2F9E4</accession>
<feature type="region of interest" description="Disordered" evidence="7">
    <location>
        <begin position="182"/>
        <end position="201"/>
    </location>
</feature>
<reference evidence="9 10" key="1">
    <citation type="submission" date="2016-10" db="EMBL/GenBank/DDBJ databases">
        <authorList>
            <person name="Varghese N."/>
            <person name="Submissions S."/>
        </authorList>
    </citation>
    <scope>NUCLEOTIDE SEQUENCE [LARGE SCALE GENOMIC DNA]</scope>
    <source>
        <strain evidence="9 10">DSM 29073</strain>
    </source>
</reference>
<dbReference type="GO" id="GO:0010181">
    <property type="term" value="F:FMN binding"/>
    <property type="evidence" value="ECO:0007669"/>
    <property type="project" value="InterPro"/>
</dbReference>
<keyword evidence="3 6" id="KW-0285">Flavoprotein</keyword>
<dbReference type="GO" id="GO:0009055">
    <property type="term" value="F:electron transfer activity"/>
    <property type="evidence" value="ECO:0007669"/>
    <property type="project" value="InterPro"/>
</dbReference>
<comment type="subunit">
    <text evidence="6">The complex is composed of six subunits: RnfA, RnfB, RnfC, RnfD, RnfE and RnfG.</text>
</comment>
<dbReference type="Pfam" id="PF04205">
    <property type="entry name" value="FMN_bind"/>
    <property type="match status" value="1"/>
</dbReference>
<keyword evidence="6" id="KW-1003">Cell membrane</keyword>
<keyword evidence="10" id="KW-1185">Reference proteome</keyword>
<dbReference type="PANTHER" id="PTHR36118:SF1">
    <property type="entry name" value="ION-TRANSLOCATING OXIDOREDUCTASE COMPLEX SUBUNIT G"/>
    <property type="match status" value="1"/>
</dbReference>
<feature type="domain" description="FMN-binding" evidence="8">
    <location>
        <begin position="88"/>
        <end position="179"/>
    </location>
</feature>
<evidence type="ECO:0000256" key="2">
    <source>
        <dbReference type="ARBA" id="ARBA00022553"/>
    </source>
</evidence>
<comment type="subcellular location">
    <subcellularLocation>
        <location evidence="6">Cell membrane</location>
        <topology evidence="6">Single-pass membrane protein</topology>
    </subcellularLocation>
</comment>
<evidence type="ECO:0000313" key="9">
    <source>
        <dbReference type="EMBL" id="SEF45103.1"/>
    </source>
</evidence>
<dbReference type="PANTHER" id="PTHR36118">
    <property type="entry name" value="ION-TRANSLOCATING OXIDOREDUCTASE COMPLEX SUBUNIT G"/>
    <property type="match status" value="1"/>
</dbReference>
<dbReference type="Gene3D" id="3.90.1010.20">
    <property type="match status" value="1"/>
</dbReference>
<comment type="similarity">
    <text evidence="6">Belongs to the RnfG family.</text>
</comment>
<comment type="cofactor">
    <cofactor evidence="6">
        <name>FMN</name>
        <dbReference type="ChEBI" id="CHEBI:58210"/>
    </cofactor>
</comment>
<evidence type="ECO:0000256" key="6">
    <source>
        <dbReference type="HAMAP-Rule" id="MF_00479"/>
    </source>
</evidence>
<dbReference type="EMBL" id="FNVS01000001">
    <property type="protein sequence ID" value="SEF45103.1"/>
    <property type="molecule type" value="Genomic_DNA"/>
</dbReference>
<dbReference type="NCBIfam" id="TIGR01947">
    <property type="entry name" value="rnfG"/>
    <property type="match status" value="1"/>
</dbReference>
<evidence type="ECO:0000256" key="5">
    <source>
        <dbReference type="ARBA" id="ARBA00022982"/>
    </source>
</evidence>
<gene>
    <name evidence="6" type="primary">rnfG</name>
    <name evidence="9" type="ORF">SAMN05444001_101246</name>
</gene>
<dbReference type="GO" id="GO:0005886">
    <property type="term" value="C:plasma membrane"/>
    <property type="evidence" value="ECO:0007669"/>
    <property type="project" value="UniProtKB-SubCell"/>
</dbReference>
<evidence type="ECO:0000256" key="7">
    <source>
        <dbReference type="SAM" id="MobiDB-lite"/>
    </source>
</evidence>
<keyword evidence="1 6" id="KW-0813">Transport</keyword>
<dbReference type="HAMAP" id="MF_00479">
    <property type="entry name" value="RsxG_RnfG"/>
    <property type="match status" value="1"/>
</dbReference>